<dbReference type="EMBL" id="CP016094">
    <property type="protein sequence ID" value="AOS45040.1"/>
    <property type="molecule type" value="Genomic_DNA"/>
</dbReference>
<proteinExistence type="predicted"/>
<dbReference type="STRING" id="1838286.Verru16b_02109"/>
<evidence type="ECO:0000256" key="1">
    <source>
        <dbReference type="SAM" id="Phobius"/>
    </source>
</evidence>
<keyword evidence="1" id="KW-0812">Transmembrane</keyword>
<keyword evidence="1" id="KW-1133">Transmembrane helix</keyword>
<evidence type="ECO:0000313" key="3">
    <source>
        <dbReference type="Proteomes" id="UP000095228"/>
    </source>
</evidence>
<feature type="transmembrane region" description="Helical" evidence="1">
    <location>
        <begin position="30"/>
        <end position="51"/>
    </location>
</feature>
<dbReference type="RefSeq" id="WP_069962233.1">
    <property type="nucleotide sequence ID" value="NZ_CP016094.1"/>
</dbReference>
<organism evidence="2 3">
    <name type="scientific">Lacunisphaera limnophila</name>
    <dbReference type="NCBI Taxonomy" id="1838286"/>
    <lineage>
        <taxon>Bacteria</taxon>
        <taxon>Pseudomonadati</taxon>
        <taxon>Verrucomicrobiota</taxon>
        <taxon>Opitutia</taxon>
        <taxon>Opitutales</taxon>
        <taxon>Opitutaceae</taxon>
        <taxon>Lacunisphaera</taxon>
    </lineage>
</organism>
<dbReference type="Proteomes" id="UP000095228">
    <property type="component" value="Chromosome"/>
</dbReference>
<reference evidence="2 3" key="1">
    <citation type="submission" date="2016-06" db="EMBL/GenBank/DDBJ databases">
        <title>Three novel species with peptidoglycan cell walls form the new genus Lacunisphaera gen. nov. in the family Opitutaceae of the verrucomicrobial subdivision 4.</title>
        <authorList>
            <person name="Rast P."/>
            <person name="Gloeckner I."/>
            <person name="Jogler M."/>
            <person name="Boedeker C."/>
            <person name="Jeske O."/>
            <person name="Wiegand S."/>
            <person name="Reinhardt R."/>
            <person name="Schumann P."/>
            <person name="Rohde M."/>
            <person name="Spring S."/>
            <person name="Gloeckner F.O."/>
            <person name="Jogler C."/>
        </authorList>
    </citation>
    <scope>NUCLEOTIDE SEQUENCE [LARGE SCALE GENOMIC DNA]</scope>
    <source>
        <strain evidence="2 3">IG16b</strain>
    </source>
</reference>
<name>A0A1D8AVX1_9BACT</name>
<dbReference type="AlphaFoldDB" id="A0A1D8AVX1"/>
<keyword evidence="3" id="KW-1185">Reference proteome</keyword>
<keyword evidence="1" id="KW-0472">Membrane</keyword>
<dbReference type="KEGG" id="obg:Verru16b_02109"/>
<gene>
    <name evidence="2" type="ORF">Verru16b_02109</name>
</gene>
<feature type="transmembrane region" description="Helical" evidence="1">
    <location>
        <begin position="7"/>
        <end position="24"/>
    </location>
</feature>
<evidence type="ECO:0000313" key="2">
    <source>
        <dbReference type="EMBL" id="AOS45040.1"/>
    </source>
</evidence>
<sequence>MKNNTIQVITSTIAIAIVAGLGSTKVTGNYMAGVAVGVAYLAVAALLAMAASDYRGSQRGYSA</sequence>
<protein>
    <submittedName>
        <fullName evidence="2">Uncharacterized protein</fullName>
    </submittedName>
</protein>
<accession>A0A1D8AVX1</accession>